<sequence>MVQRKAPNKLGIQAADHVISETKWLGNLEPNSSRHRDGKSRGPDMKKKMKKSRSIKVTDAESLQSPPMRKTISQPGKPPPLNAPGTPATPQKQPVSMTTDGSPNYMKSTSSSTARKERSQVSSKTSPAASHTKNMCRRSSNGSRVSSDSGGKPVRTLARSSSLKRVRTLRKTPSFKPIRATVKKSCRVAPSTDIDVQRSTCSSTLKDSKFPAHLMLNPGGTEAEGISAMKVCPYTYCSLNGHHKSPLLPLKCFLKARRRSLKIQKNMNLKVLSPRRAKPHDDEHMILDVKTGHDAVDLSGPGPAISPVIQEVGTDFFIEVYVKNKEDEKETTKTCSPENREGTADFAGELHDQIFSLVGCDDSRAVEEDCDKEAAKRLSDGSPYSEIDFDMNQEKYGDIVPLGMDTVKYFPEETNVDNTTNKFSGATTGICNENDFIQECDAANEEDESNSGITEMEWEEGQYSILELVTEANHAVQIYDEAAANVQTGSEVKHHDFHEDPVMRSGHTVGNSSEDMQAEEIPQDLFEEQSTSFDMQSDYSDYESDGVLQNWENLEFDGGCNGMVQEVSPTEEACEGTTIMEEEEEEVETDLIDTMVNSIEEPIMEPIIETAEVLENGIPGTEDEILDSSCITKVTTEGSYEHHENETSQDNDGITCLQNQTFNSSENCNKIDPNVKNSMPNSQQEVPRIEDKEQTAGSKSLVDTEISSHGSLEADQDKLEKEKNQNQELVESRRLDDIAEVCILIQDTVDASLETKSDGQHKISDPDITVPLEEDQGEAQTKNSSSVQYNEQSKSGMKASLAENSIGRVDKLVEESTNLTMAEIQITANSITSAKSGSTFRYIRSNHSQNQPNTCSSEKWTIRCKGHIEDTEEQKKFNPREPNFLPEVPEPEGEKVDLRHQMMDDRRNAEDYLLDYALQQAVTKLAPARKKKVALLVEAFETVKPVAKWETPMRRAPAGFAHTRSIQACS</sequence>
<dbReference type="InParanoid" id="A0A7J7D7T5"/>
<feature type="compositionally biased region" description="Polar residues" evidence="1">
    <location>
        <begin position="778"/>
        <end position="795"/>
    </location>
</feature>
<dbReference type="InterPro" id="IPR044681">
    <property type="entry name" value="PICBP-like"/>
</dbReference>
<dbReference type="PANTHER" id="PTHR33923">
    <property type="entry name" value="CALMODULIN-BINDING PROTEIN-RELATED"/>
    <property type="match status" value="1"/>
</dbReference>
<dbReference type="AlphaFoldDB" id="A0A7J7D7T5"/>
<proteinExistence type="predicted"/>
<dbReference type="Pfam" id="PF07839">
    <property type="entry name" value="CaM_binding"/>
    <property type="match status" value="1"/>
</dbReference>
<dbReference type="FunCoup" id="A0A7J7D7T5">
    <property type="interactions" value="361"/>
</dbReference>
<keyword evidence="4" id="KW-1185">Reference proteome</keyword>
<feature type="compositionally biased region" description="Basic and acidic residues" evidence="1">
    <location>
        <begin position="715"/>
        <end position="725"/>
    </location>
</feature>
<feature type="compositionally biased region" description="Polar residues" evidence="1">
    <location>
        <begin position="120"/>
        <end position="133"/>
    </location>
</feature>
<feature type="compositionally biased region" description="Low complexity" evidence="1">
    <location>
        <begin position="137"/>
        <end position="151"/>
    </location>
</feature>
<dbReference type="GO" id="GO:0005516">
    <property type="term" value="F:calmodulin binding"/>
    <property type="evidence" value="ECO:0007669"/>
    <property type="project" value="InterPro"/>
</dbReference>
<feature type="region of interest" description="Disordered" evidence="1">
    <location>
        <begin position="775"/>
        <end position="799"/>
    </location>
</feature>
<comment type="caution">
    <text evidence="3">The sequence shown here is derived from an EMBL/GenBank/DDBJ whole genome shotgun (WGS) entry which is preliminary data.</text>
</comment>
<evidence type="ECO:0000259" key="2">
    <source>
        <dbReference type="SMART" id="SM01054"/>
    </source>
</evidence>
<evidence type="ECO:0000256" key="1">
    <source>
        <dbReference type="SAM" id="MobiDB-lite"/>
    </source>
</evidence>
<dbReference type="InterPro" id="IPR012417">
    <property type="entry name" value="CaM-bd_dom_pln"/>
</dbReference>
<gene>
    <name evidence="3" type="ORF">HS088_TW09G00478</name>
</gene>
<protein>
    <recommendedName>
        <fullName evidence="2">Calmodulin-binding domain-containing protein</fullName>
    </recommendedName>
</protein>
<feature type="compositionally biased region" description="Polar residues" evidence="1">
    <location>
        <begin position="88"/>
        <end position="113"/>
    </location>
</feature>
<dbReference type="PANTHER" id="PTHR33923:SF2">
    <property type="entry name" value="CALMODULIN-BINDING PROTEIN-RELATED"/>
    <property type="match status" value="1"/>
</dbReference>
<dbReference type="OrthoDB" id="1304871at2759"/>
<feature type="region of interest" description="Disordered" evidence="1">
    <location>
        <begin position="667"/>
        <end position="725"/>
    </location>
</feature>
<feature type="compositionally biased region" description="Polar residues" evidence="1">
    <location>
        <begin position="675"/>
        <end position="685"/>
    </location>
</feature>
<dbReference type="EMBL" id="JAAARO010000009">
    <property type="protein sequence ID" value="KAF5742430.1"/>
    <property type="molecule type" value="Genomic_DNA"/>
</dbReference>
<feature type="region of interest" description="Disordered" evidence="1">
    <location>
        <begin position="872"/>
        <end position="891"/>
    </location>
</feature>
<feature type="region of interest" description="Disordered" evidence="1">
    <location>
        <begin position="23"/>
        <end position="165"/>
    </location>
</feature>
<name>A0A7J7D7T5_TRIWF</name>
<organism evidence="3 4">
    <name type="scientific">Tripterygium wilfordii</name>
    <name type="common">Thunder God vine</name>
    <dbReference type="NCBI Taxonomy" id="458696"/>
    <lineage>
        <taxon>Eukaryota</taxon>
        <taxon>Viridiplantae</taxon>
        <taxon>Streptophyta</taxon>
        <taxon>Embryophyta</taxon>
        <taxon>Tracheophyta</taxon>
        <taxon>Spermatophyta</taxon>
        <taxon>Magnoliopsida</taxon>
        <taxon>eudicotyledons</taxon>
        <taxon>Gunneridae</taxon>
        <taxon>Pentapetalae</taxon>
        <taxon>rosids</taxon>
        <taxon>fabids</taxon>
        <taxon>Celastrales</taxon>
        <taxon>Celastraceae</taxon>
        <taxon>Tripterygium</taxon>
    </lineage>
</organism>
<feature type="compositionally biased region" description="Basic and acidic residues" evidence="1">
    <location>
        <begin position="32"/>
        <end position="46"/>
    </location>
</feature>
<dbReference type="SMART" id="SM01054">
    <property type="entry name" value="CaM_binding"/>
    <property type="match status" value="1"/>
</dbReference>
<evidence type="ECO:0000313" key="3">
    <source>
        <dbReference type="EMBL" id="KAF5742430.1"/>
    </source>
</evidence>
<evidence type="ECO:0000313" key="4">
    <source>
        <dbReference type="Proteomes" id="UP000593562"/>
    </source>
</evidence>
<feature type="domain" description="Calmodulin-binding" evidence="2">
    <location>
        <begin position="831"/>
        <end position="945"/>
    </location>
</feature>
<dbReference type="Proteomes" id="UP000593562">
    <property type="component" value="Unassembled WGS sequence"/>
</dbReference>
<accession>A0A7J7D7T5</accession>
<reference evidence="3 4" key="1">
    <citation type="journal article" date="2020" name="Nat. Commun.">
        <title>Genome of Tripterygium wilfordii and identification of cytochrome P450 involved in triptolide biosynthesis.</title>
        <authorList>
            <person name="Tu L."/>
            <person name="Su P."/>
            <person name="Zhang Z."/>
            <person name="Gao L."/>
            <person name="Wang J."/>
            <person name="Hu T."/>
            <person name="Zhou J."/>
            <person name="Zhang Y."/>
            <person name="Zhao Y."/>
            <person name="Liu Y."/>
            <person name="Song Y."/>
            <person name="Tong Y."/>
            <person name="Lu Y."/>
            <person name="Yang J."/>
            <person name="Xu C."/>
            <person name="Jia M."/>
            <person name="Peters R.J."/>
            <person name="Huang L."/>
            <person name="Gao W."/>
        </authorList>
    </citation>
    <scope>NUCLEOTIDE SEQUENCE [LARGE SCALE GENOMIC DNA]</scope>
    <source>
        <strain evidence="4">cv. XIE 37</strain>
        <tissue evidence="3">Leaf</tissue>
    </source>
</reference>